<keyword evidence="4 6" id="KW-1133">Transmembrane helix</keyword>
<feature type="domain" description="RDD" evidence="7">
    <location>
        <begin position="3"/>
        <end position="132"/>
    </location>
</feature>
<reference evidence="8" key="1">
    <citation type="journal article" date="2014" name="Int. J. Syst. Evol. Microbiol.">
        <title>Complete genome sequence of Corynebacterium casei LMG S-19264T (=DSM 44701T), isolated from a smear-ripened cheese.</title>
        <authorList>
            <consortium name="US DOE Joint Genome Institute (JGI-PGF)"/>
            <person name="Walter F."/>
            <person name="Albersmeier A."/>
            <person name="Kalinowski J."/>
            <person name="Ruckert C."/>
        </authorList>
    </citation>
    <scope>NUCLEOTIDE SEQUENCE</scope>
    <source>
        <strain evidence="8">JCM 3091</strain>
    </source>
</reference>
<evidence type="ECO:0000256" key="4">
    <source>
        <dbReference type="ARBA" id="ARBA00022989"/>
    </source>
</evidence>
<feature type="transmembrane region" description="Helical" evidence="6">
    <location>
        <begin position="12"/>
        <end position="30"/>
    </location>
</feature>
<evidence type="ECO:0000256" key="6">
    <source>
        <dbReference type="SAM" id="Phobius"/>
    </source>
</evidence>
<evidence type="ECO:0000313" key="8">
    <source>
        <dbReference type="EMBL" id="GGK35155.1"/>
    </source>
</evidence>
<comment type="subcellular location">
    <subcellularLocation>
        <location evidence="1">Cell membrane</location>
        <topology evidence="1">Multi-pass membrane protein</topology>
    </subcellularLocation>
</comment>
<keyword evidence="3 6" id="KW-0812">Transmembrane</keyword>
<name>A0A8J3BSF1_9ACTN</name>
<evidence type="ECO:0000259" key="7">
    <source>
        <dbReference type="Pfam" id="PF06271"/>
    </source>
</evidence>
<dbReference type="InterPro" id="IPR010432">
    <property type="entry name" value="RDD"/>
</dbReference>
<evidence type="ECO:0000256" key="5">
    <source>
        <dbReference type="ARBA" id="ARBA00023136"/>
    </source>
</evidence>
<comment type="caution">
    <text evidence="8">The sequence shown here is derived from an EMBL/GenBank/DDBJ whole genome shotgun (WGS) entry which is preliminary data.</text>
</comment>
<keyword evidence="2" id="KW-1003">Cell membrane</keyword>
<evidence type="ECO:0000256" key="2">
    <source>
        <dbReference type="ARBA" id="ARBA00022475"/>
    </source>
</evidence>
<keyword evidence="9" id="KW-1185">Reference proteome</keyword>
<evidence type="ECO:0000313" key="9">
    <source>
        <dbReference type="Proteomes" id="UP000662200"/>
    </source>
</evidence>
<dbReference type="PANTHER" id="PTHR36115">
    <property type="entry name" value="PROLINE-RICH ANTIGEN HOMOLOG-RELATED"/>
    <property type="match status" value="1"/>
</dbReference>
<dbReference type="AlphaFoldDB" id="A0A8J3BSF1"/>
<dbReference type="Pfam" id="PF06271">
    <property type="entry name" value="RDD"/>
    <property type="match status" value="1"/>
</dbReference>
<evidence type="ECO:0000256" key="1">
    <source>
        <dbReference type="ARBA" id="ARBA00004651"/>
    </source>
</evidence>
<gene>
    <name evidence="8" type="ORF">GCM10010124_29800</name>
</gene>
<dbReference type="InterPro" id="IPR051791">
    <property type="entry name" value="Pra-immunoreactive"/>
</dbReference>
<dbReference type="PANTHER" id="PTHR36115:SF6">
    <property type="entry name" value="PROLINE-RICH ANTIGEN HOMOLOG"/>
    <property type="match status" value="1"/>
</dbReference>
<dbReference type="GO" id="GO:0005886">
    <property type="term" value="C:plasma membrane"/>
    <property type="evidence" value="ECO:0007669"/>
    <property type="project" value="UniProtKB-SubCell"/>
</dbReference>
<dbReference type="Proteomes" id="UP000662200">
    <property type="component" value="Unassembled WGS sequence"/>
</dbReference>
<sequence length="138" mass="14625">MNYASWVRRVGASLVDGAAVSVPVIAGASVQGATMQGASPSGAGAVAYWIGLLISLGLWVFNRLIRQGGTGQSWGKSVLGLRLVGEETGRPVGAGMAFVRELAHVIDQVLCMVGYLFPLWDTRRQTIADKLLKTVVVR</sequence>
<accession>A0A8J3BSF1</accession>
<dbReference type="EMBL" id="BMQC01000010">
    <property type="protein sequence ID" value="GGK35155.1"/>
    <property type="molecule type" value="Genomic_DNA"/>
</dbReference>
<protein>
    <recommendedName>
        <fullName evidence="7">RDD domain-containing protein</fullName>
    </recommendedName>
</protein>
<organism evidence="8 9">
    <name type="scientific">Pilimelia terevasa</name>
    <dbReference type="NCBI Taxonomy" id="53372"/>
    <lineage>
        <taxon>Bacteria</taxon>
        <taxon>Bacillati</taxon>
        <taxon>Actinomycetota</taxon>
        <taxon>Actinomycetes</taxon>
        <taxon>Micromonosporales</taxon>
        <taxon>Micromonosporaceae</taxon>
        <taxon>Pilimelia</taxon>
    </lineage>
</organism>
<dbReference type="RefSeq" id="WP_189114929.1">
    <property type="nucleotide sequence ID" value="NZ_BMQC01000010.1"/>
</dbReference>
<evidence type="ECO:0000256" key="3">
    <source>
        <dbReference type="ARBA" id="ARBA00022692"/>
    </source>
</evidence>
<proteinExistence type="predicted"/>
<reference evidence="8" key="2">
    <citation type="submission" date="2020-09" db="EMBL/GenBank/DDBJ databases">
        <authorList>
            <person name="Sun Q."/>
            <person name="Ohkuma M."/>
        </authorList>
    </citation>
    <scope>NUCLEOTIDE SEQUENCE</scope>
    <source>
        <strain evidence="8">JCM 3091</strain>
    </source>
</reference>
<feature type="transmembrane region" description="Helical" evidence="6">
    <location>
        <begin position="42"/>
        <end position="61"/>
    </location>
</feature>
<keyword evidence="5 6" id="KW-0472">Membrane</keyword>